<evidence type="ECO:0000313" key="12">
    <source>
        <dbReference type="EMBL" id="JAC14860.1"/>
    </source>
</evidence>
<evidence type="ECO:0000259" key="10">
    <source>
        <dbReference type="PROSITE" id="PS51192"/>
    </source>
</evidence>
<organism evidence="12">
    <name type="scientific">Triatoma infestans</name>
    <name type="common">Assassin bug</name>
    <dbReference type="NCBI Taxonomy" id="30076"/>
    <lineage>
        <taxon>Eukaryota</taxon>
        <taxon>Metazoa</taxon>
        <taxon>Ecdysozoa</taxon>
        <taxon>Arthropoda</taxon>
        <taxon>Hexapoda</taxon>
        <taxon>Insecta</taxon>
        <taxon>Pterygota</taxon>
        <taxon>Neoptera</taxon>
        <taxon>Paraneoptera</taxon>
        <taxon>Hemiptera</taxon>
        <taxon>Heteroptera</taxon>
        <taxon>Panheteroptera</taxon>
        <taxon>Cimicomorpha</taxon>
        <taxon>Reduviidae</taxon>
        <taxon>Triatominae</taxon>
        <taxon>Triatoma</taxon>
    </lineage>
</organism>
<feature type="region of interest" description="Disordered" evidence="9">
    <location>
        <begin position="1089"/>
        <end position="1132"/>
    </location>
</feature>
<evidence type="ECO:0000256" key="3">
    <source>
        <dbReference type="ARBA" id="ARBA00022741"/>
    </source>
</evidence>
<dbReference type="CDD" id="cd18793">
    <property type="entry name" value="SF2_C_SNF"/>
    <property type="match status" value="1"/>
</dbReference>
<proteinExistence type="evidence at transcript level"/>
<dbReference type="InterPro" id="IPR044574">
    <property type="entry name" value="ARIP4-like"/>
</dbReference>
<evidence type="ECO:0000256" key="5">
    <source>
        <dbReference type="ARBA" id="ARBA00022806"/>
    </source>
</evidence>
<keyword evidence="5" id="KW-0347">Helicase</keyword>
<feature type="compositionally biased region" description="Basic and acidic residues" evidence="9">
    <location>
        <begin position="195"/>
        <end position="212"/>
    </location>
</feature>
<feature type="compositionally biased region" description="Basic and acidic residues" evidence="9">
    <location>
        <begin position="100"/>
        <end position="123"/>
    </location>
</feature>
<dbReference type="InterPro" id="IPR049730">
    <property type="entry name" value="SNF2/RAD54-like_C"/>
</dbReference>
<feature type="compositionally biased region" description="Low complexity" evidence="9">
    <location>
        <begin position="180"/>
        <end position="191"/>
    </location>
</feature>
<dbReference type="PROSITE" id="PS51194">
    <property type="entry name" value="HELICASE_CTER"/>
    <property type="match status" value="1"/>
</dbReference>
<protein>
    <submittedName>
        <fullName evidence="12">Putative dna repair protein snf2 family</fullName>
    </submittedName>
</protein>
<feature type="region of interest" description="Disordered" evidence="9">
    <location>
        <begin position="522"/>
        <end position="710"/>
    </location>
</feature>
<dbReference type="Pfam" id="PF00176">
    <property type="entry name" value="SNF2-rel_dom"/>
    <property type="match status" value="1"/>
</dbReference>
<keyword evidence="4" id="KW-0378">Hydrolase</keyword>
<evidence type="ECO:0000259" key="11">
    <source>
        <dbReference type="PROSITE" id="PS51194"/>
    </source>
</evidence>
<dbReference type="SUPFAM" id="SSF52540">
    <property type="entry name" value="P-loop containing nucleoside triphosphate hydrolases"/>
    <property type="match status" value="2"/>
</dbReference>
<keyword evidence="3" id="KW-0547">Nucleotide-binding</keyword>
<feature type="region of interest" description="Disordered" evidence="9">
    <location>
        <begin position="82"/>
        <end position="131"/>
    </location>
</feature>
<feature type="region of interest" description="Disordered" evidence="9">
    <location>
        <begin position="340"/>
        <end position="370"/>
    </location>
</feature>
<keyword evidence="6" id="KW-0067">ATP-binding</keyword>
<dbReference type="Gene3D" id="3.40.50.300">
    <property type="entry name" value="P-loop containing nucleotide triphosphate hydrolases"/>
    <property type="match status" value="1"/>
</dbReference>
<feature type="region of interest" description="Disordered" evidence="9">
    <location>
        <begin position="180"/>
        <end position="220"/>
    </location>
</feature>
<evidence type="ECO:0000256" key="2">
    <source>
        <dbReference type="ARBA" id="ARBA00007025"/>
    </source>
</evidence>
<feature type="region of interest" description="Disordered" evidence="9">
    <location>
        <begin position="305"/>
        <end position="328"/>
    </location>
</feature>
<dbReference type="GO" id="GO:0005634">
    <property type="term" value="C:nucleus"/>
    <property type="evidence" value="ECO:0007669"/>
    <property type="project" value="UniProtKB-SubCell"/>
</dbReference>
<dbReference type="InterPro" id="IPR038718">
    <property type="entry name" value="SNF2-like_sf"/>
</dbReference>
<feature type="compositionally biased region" description="Basic residues" evidence="9">
    <location>
        <begin position="540"/>
        <end position="549"/>
    </location>
</feature>
<dbReference type="GO" id="GO:0005524">
    <property type="term" value="F:ATP binding"/>
    <property type="evidence" value="ECO:0007669"/>
    <property type="project" value="UniProtKB-KW"/>
</dbReference>
<name>A0A023F038_TRIIF</name>
<dbReference type="SMART" id="SM00487">
    <property type="entry name" value="DEXDc"/>
    <property type="match status" value="1"/>
</dbReference>
<feature type="compositionally biased region" description="Basic and acidic residues" evidence="9">
    <location>
        <begin position="568"/>
        <end position="603"/>
    </location>
</feature>
<feature type="domain" description="Helicase C-terminal" evidence="11">
    <location>
        <begin position="1183"/>
        <end position="1356"/>
    </location>
</feature>
<dbReference type="GO" id="GO:0016887">
    <property type="term" value="F:ATP hydrolysis activity"/>
    <property type="evidence" value="ECO:0007669"/>
    <property type="project" value="InterPro"/>
</dbReference>
<sequence>IIEQSVQTLNEFNRTLVSFNKLWEKQLKEAVEKHLKQNAVEVINIVDNNSDSESENGEIRENKNGLQSIPIKTCKNSKLKRSSSLCDDSKTSDTETVDIEVPKTEATRPKNDTALDRTSSKKDEEEEIAAEEPIKPLKPLLRIKNVDELNGISGSATIKKSSIVSEDNKADKFDDSISIISASDSDNGNNSVNEGIKEKSKDKVVNNKDRPKNSNKYSGNIDSNAIDNLVPGQIDNKVADPLACVSNNSTLDSEGNGRAAKSLDGNLEKSLTKGKIENDIIINDNNMNYQAESSTLEISNKVTKEKQSSSINKSIEVEKESSDASVETLFSSDSSEAVITMKKRSPVKRKRHTSESSSDKKKVTSKKKSVDLFDETTSDSSFSLNTVKKEKQRKEKRKVMKEKVVDVNEEDKAENFFSDSEDDLRKILDLKSLNKKRKHESSESEASSNLHDNASKNKRKSTVNKKELSLLDCLEGSDGENDEDGCLNLDELPLPSLNIKFTDFNIARDLLDAMSHSEVEIYSSDGDDDTLPGKDDGEKKVKKKYTKKKTNSDGDNDKSSSTVRLKRDKLLKVKLTETDSSEAEEKWRKYKKREEAKKSEEVNKRKKYRKTIRLFSSGSSDVSTIENPSQEEDEKAVKTDSDNDETPPPNKNRRRRRIKAQSSSSTDSGDEEGTKITDSGGKGRKNIRKVLKEENLKGSTQSALKEEQERKQRIAEKQKLYNAFVNKPEELGETKEIEEVVLDFDPKTKTTLLALDKKLVKKLKPHQVEGIKFMWDSCFESLEDTKTKKGSGCILAHCMGLGKSLQVVSLLHALLTNQETGINTALVVCPVSTVLNWVNEFEKWLHDVGSGQDIEVYHMAKTQTSYRVFQLKDWHKTGGIMIIGYNLYRILVNEKIKVKASAKAVYRQTLLDPGPDIVICDEGHLLKNEATALSVAMNKIKTRRRIVLTGTPLQNNLVEYHCMVQFVKPNLLGTKKEFKNRFVNPIQNGQFEDSTAHDVKLMKRRAHVLHTMLDGIVQRKDYNVLTPYLPPKFEYVIHLKMSELQCTLYRHYLDHEAKRKLFMDFQSLMRICIHPQALLMKSEKDLLKEEEEESEGSLKDFIDDNSADDSESSSISSLSSSNSESNGTEVKEVVPKRRTRAVALDQEVEEEAPIKKNEWWSDLVDDNQMEDIRQGSKIFLFFVILKYCEEIGDKLLVFSQSLFTLDVIELFLNKIDENAQKSEPDPKLTEFGGSWAKGLDYFRMDGGSSYDHRDTWCKAFNNDRNTRARLFLISTRAGGLGINLTGANRVIIFDASWNPSYDVQSLFRVYRFGQTKPCYIYRFLSKGTMEEKIYERQVAKLSTALRVIDEHQIDRHFSHSALAELYTFDPEGSELRATPVLPKDRLMAELLQSHGDIILSYHQHDSLLENQEDQELTEEERKAAWIEFENEKKPQPQWPAGMILLNDVEQRLKTQFPNLSEEECKQRALDIFQKYQILQQQQQQKLVQYKQQVQQSMQQQSSTQMRPVQNWQFSNYNIQQPTTTTGAIFSNNYQPYRFPQGILDKKTQQQFPVQQINTQSFGVNPKASAAARTGRVSDTVIRTSSNHQVLKAPPEMSSSKDNANIEPIVLND</sequence>
<feature type="compositionally biased region" description="Low complexity" evidence="9">
    <location>
        <begin position="1112"/>
        <end position="1125"/>
    </location>
</feature>
<feature type="compositionally biased region" description="Basic residues" evidence="9">
    <location>
        <begin position="341"/>
        <end position="352"/>
    </location>
</feature>
<feature type="non-terminal residue" evidence="12">
    <location>
        <position position="1"/>
    </location>
</feature>
<reference evidence="12" key="1">
    <citation type="journal article" date="2014" name="PLoS Negl. Trop. Dis.">
        <title>An updated insight into the Sialotranscriptome of Triatoma infestans: developmental stage and geographic variations.</title>
        <authorList>
            <person name="Schwarz A."/>
            <person name="Medrano-Mercado N."/>
            <person name="Schaub G.A."/>
            <person name="Struchiner C.J."/>
            <person name="Bargues M.D."/>
            <person name="Levy M.Z."/>
            <person name="Ribeiro J.M."/>
        </authorList>
    </citation>
    <scope>NUCLEOTIDE SEQUENCE</scope>
    <source>
        <strain evidence="12">Chile</strain>
        <tissue evidence="12">Salivary glands</tissue>
    </source>
</reference>
<evidence type="ECO:0000256" key="4">
    <source>
        <dbReference type="ARBA" id="ARBA00022801"/>
    </source>
</evidence>
<evidence type="ECO:0000256" key="6">
    <source>
        <dbReference type="ARBA" id="ARBA00022840"/>
    </source>
</evidence>
<feature type="region of interest" description="Disordered" evidence="9">
    <location>
        <begin position="434"/>
        <end position="462"/>
    </location>
</feature>
<evidence type="ECO:0000256" key="9">
    <source>
        <dbReference type="SAM" id="MobiDB-lite"/>
    </source>
</evidence>
<accession>A0A023F038</accession>
<dbReference type="PANTHER" id="PTHR45797">
    <property type="entry name" value="RAD54-LIKE"/>
    <property type="match status" value="1"/>
</dbReference>
<dbReference type="EMBL" id="GBBI01003852">
    <property type="protein sequence ID" value="JAC14860.1"/>
    <property type="molecule type" value="mRNA"/>
</dbReference>
<dbReference type="Gene3D" id="3.40.50.10810">
    <property type="entry name" value="Tandem AAA-ATPase domain"/>
    <property type="match status" value="1"/>
</dbReference>
<dbReference type="GO" id="GO:0004386">
    <property type="term" value="F:helicase activity"/>
    <property type="evidence" value="ECO:0007669"/>
    <property type="project" value="UniProtKB-KW"/>
</dbReference>
<dbReference type="PANTHER" id="PTHR45797:SF3">
    <property type="entry name" value="TRANSCRIPTIONAL REGULATOR ATRX HOMOLOG"/>
    <property type="match status" value="1"/>
</dbReference>
<keyword evidence="7" id="KW-0238">DNA-binding</keyword>
<comment type="subcellular location">
    <subcellularLocation>
        <location evidence="1">Nucleus</location>
    </subcellularLocation>
</comment>
<feature type="region of interest" description="Disordered" evidence="9">
    <location>
        <begin position="1590"/>
        <end position="1612"/>
    </location>
</feature>
<dbReference type="InterPro" id="IPR014001">
    <property type="entry name" value="Helicase_ATP-bd"/>
</dbReference>
<dbReference type="InterPro" id="IPR001650">
    <property type="entry name" value="Helicase_C-like"/>
</dbReference>
<dbReference type="GO" id="GO:0003677">
    <property type="term" value="F:DNA binding"/>
    <property type="evidence" value="ECO:0007669"/>
    <property type="project" value="UniProtKB-KW"/>
</dbReference>
<feature type="compositionally biased region" description="Polar residues" evidence="9">
    <location>
        <begin position="614"/>
        <end position="628"/>
    </location>
</feature>
<feature type="compositionally biased region" description="Basic and acidic residues" evidence="9">
    <location>
        <begin position="353"/>
        <end position="362"/>
    </location>
</feature>
<evidence type="ECO:0000256" key="8">
    <source>
        <dbReference type="ARBA" id="ARBA00023242"/>
    </source>
</evidence>
<dbReference type="PROSITE" id="PS51192">
    <property type="entry name" value="HELICASE_ATP_BIND_1"/>
    <property type="match status" value="1"/>
</dbReference>
<feature type="domain" description="Helicase ATP-binding" evidence="10">
    <location>
        <begin position="784"/>
        <end position="970"/>
    </location>
</feature>
<dbReference type="InterPro" id="IPR000330">
    <property type="entry name" value="SNF2_N"/>
</dbReference>
<dbReference type="SMART" id="SM00490">
    <property type="entry name" value="HELICc"/>
    <property type="match status" value="1"/>
</dbReference>
<evidence type="ECO:0000256" key="7">
    <source>
        <dbReference type="ARBA" id="ARBA00023125"/>
    </source>
</evidence>
<dbReference type="Pfam" id="PF00271">
    <property type="entry name" value="Helicase_C"/>
    <property type="match status" value="1"/>
</dbReference>
<evidence type="ECO:0000256" key="1">
    <source>
        <dbReference type="ARBA" id="ARBA00004123"/>
    </source>
</evidence>
<feature type="region of interest" description="Disordered" evidence="9">
    <location>
        <begin position="383"/>
        <end position="402"/>
    </location>
</feature>
<keyword evidence="8" id="KW-0539">Nucleus</keyword>
<dbReference type="InterPro" id="IPR027417">
    <property type="entry name" value="P-loop_NTPase"/>
</dbReference>
<comment type="similarity">
    <text evidence="2">Belongs to the SNF2/RAD54 helicase family.</text>
</comment>